<dbReference type="HOGENOM" id="CLU_071153_3_0_1"/>
<dbReference type="Gramene" id="rna18141">
    <property type="protein sequence ID" value="RHN69646.1"/>
    <property type="gene ID" value="gene18141"/>
</dbReference>
<reference evidence="10" key="3">
    <citation type="submission" date="2015-04" db="UniProtKB">
        <authorList>
            <consortium name="EnsemblPlants"/>
        </authorList>
    </citation>
    <scope>IDENTIFICATION</scope>
    <source>
        <strain evidence="10">cv. Jemalong A17</strain>
    </source>
</reference>
<organism evidence="8 11">
    <name type="scientific">Medicago truncatula</name>
    <name type="common">Barrel medic</name>
    <name type="synonym">Medicago tribuloides</name>
    <dbReference type="NCBI Taxonomy" id="3880"/>
    <lineage>
        <taxon>Eukaryota</taxon>
        <taxon>Viridiplantae</taxon>
        <taxon>Streptophyta</taxon>
        <taxon>Embryophyta</taxon>
        <taxon>Tracheophyta</taxon>
        <taxon>Spermatophyta</taxon>
        <taxon>Magnoliopsida</taxon>
        <taxon>eudicotyledons</taxon>
        <taxon>Gunneridae</taxon>
        <taxon>Pentapetalae</taxon>
        <taxon>rosids</taxon>
        <taxon>fabids</taxon>
        <taxon>Fabales</taxon>
        <taxon>Fabaceae</taxon>
        <taxon>Papilionoideae</taxon>
        <taxon>50 kb inversion clade</taxon>
        <taxon>NPAAA clade</taxon>
        <taxon>Hologalegina</taxon>
        <taxon>IRL clade</taxon>
        <taxon>Trifolieae</taxon>
        <taxon>Medicago</taxon>
    </lineage>
</organism>
<proteinExistence type="predicted"/>
<keyword evidence="2" id="KW-0805">Transcription regulation</keyword>
<dbReference type="Proteomes" id="UP000265566">
    <property type="component" value="Chromosome 3"/>
</dbReference>
<sequence>MDFFTQPEITQSFNWFCNVQPQQNDTDKIMGIAPFDDFFEFDWATQFSYQSNHFYMNDFDDLENFNFDFNLPHLDQNNFEVDKKPLNVVLPELGHYNHKGETVGYVEASVKTESGFVSFVKKENEWENQELSSLVPLALQSSSTSIIRKRSSSLQFDDIKKHFDVPITMAAKKLNVGVTFLKKRCRELNITRWPHRKLRSLMLLIDNLKDKGLTKEVAMLEKQKKMLEKLPGMHLNDEIKKLRQACFKANYKNRKLIALCP</sequence>
<evidence type="ECO:0000313" key="9">
    <source>
        <dbReference type="EMBL" id="RHN69646.1"/>
    </source>
</evidence>
<keyword evidence="11" id="KW-1185">Reference proteome</keyword>
<dbReference type="OMA" id="AICVKKE"/>
<dbReference type="PaxDb" id="3880-AES72521"/>
<protein>
    <submittedName>
        <fullName evidence="9">Putative transcription factor Nin-like family</fullName>
    </submittedName>
    <submittedName>
        <fullName evidence="8">RWP-RK domain protein</fullName>
    </submittedName>
</protein>
<evidence type="ECO:0000313" key="11">
    <source>
        <dbReference type="Proteomes" id="UP000002051"/>
    </source>
</evidence>
<dbReference type="STRING" id="3880.G7J7G0"/>
<evidence type="ECO:0000313" key="10">
    <source>
        <dbReference type="EnsemblPlants" id="AES72521"/>
    </source>
</evidence>
<evidence type="ECO:0000313" key="8">
    <source>
        <dbReference type="EMBL" id="AES72521.1"/>
    </source>
</evidence>
<keyword evidence="4" id="KW-0238">DNA-binding</keyword>
<evidence type="ECO:0000259" key="7">
    <source>
        <dbReference type="PROSITE" id="PS51519"/>
    </source>
</evidence>
<comment type="function">
    <text evidence="1">Putative transcription factor.</text>
</comment>
<dbReference type="Proteomes" id="UP000002051">
    <property type="component" value="Chromosome 3"/>
</dbReference>
<dbReference type="PANTHER" id="PTHR46373">
    <property type="entry name" value="PROTEIN RKD4"/>
    <property type="match status" value="1"/>
</dbReference>
<evidence type="ECO:0000256" key="4">
    <source>
        <dbReference type="ARBA" id="ARBA00023125"/>
    </source>
</evidence>
<dbReference type="PROSITE" id="PS51519">
    <property type="entry name" value="RWP_RK"/>
    <property type="match status" value="1"/>
</dbReference>
<dbReference type="AlphaFoldDB" id="G7J7G0"/>
<dbReference type="EnsemblPlants" id="AES72521">
    <property type="protein sequence ID" value="AES72521"/>
    <property type="gene ID" value="MTR_3g091700"/>
</dbReference>
<evidence type="ECO:0000256" key="6">
    <source>
        <dbReference type="ARBA" id="ARBA00023242"/>
    </source>
</evidence>
<reference evidence="12" key="4">
    <citation type="journal article" date="2018" name="Nat. Plants">
        <title>Whole-genome landscape of Medicago truncatula symbiotic genes.</title>
        <authorList>
            <person name="Pecrix Y."/>
            <person name="Staton S.E."/>
            <person name="Sallet E."/>
            <person name="Lelandais-Briere C."/>
            <person name="Moreau S."/>
            <person name="Carrere S."/>
            <person name="Blein T."/>
            <person name="Jardinaud M.F."/>
            <person name="Latrasse D."/>
            <person name="Zouine M."/>
            <person name="Zahm M."/>
            <person name="Kreplak J."/>
            <person name="Mayjonade B."/>
            <person name="Satge C."/>
            <person name="Perez M."/>
            <person name="Cauet S."/>
            <person name="Marande W."/>
            <person name="Chantry-Darmon C."/>
            <person name="Lopez-Roques C."/>
            <person name="Bouchez O."/>
            <person name="Berard A."/>
            <person name="Debelle F."/>
            <person name="Munos S."/>
            <person name="Bendahmane A."/>
            <person name="Berges H."/>
            <person name="Niebel A."/>
            <person name="Buitink J."/>
            <person name="Frugier F."/>
            <person name="Benhamed M."/>
            <person name="Crespi M."/>
            <person name="Gouzy J."/>
            <person name="Gamas P."/>
        </authorList>
    </citation>
    <scope>NUCLEOTIDE SEQUENCE [LARGE SCALE GENOMIC DNA]</scope>
    <source>
        <strain evidence="12">cv. Jemalong A17</strain>
    </source>
</reference>
<dbReference type="GO" id="GO:0003700">
    <property type="term" value="F:DNA-binding transcription factor activity"/>
    <property type="evidence" value="ECO:0007669"/>
    <property type="project" value="InterPro"/>
</dbReference>
<dbReference type="OrthoDB" id="6270329at2759"/>
<dbReference type="EMBL" id="CM001219">
    <property type="protein sequence ID" value="AES72521.1"/>
    <property type="molecule type" value="Genomic_DNA"/>
</dbReference>
<reference evidence="9" key="5">
    <citation type="journal article" date="2018" name="Nat. Plants">
        <title>Whole-genome landscape of Medicago truncatula symbiotic genes.</title>
        <authorList>
            <person name="Pecrix Y."/>
            <person name="Gamas P."/>
            <person name="Carrere S."/>
        </authorList>
    </citation>
    <scope>NUCLEOTIDE SEQUENCE</scope>
    <source>
        <tissue evidence="9">Leaves</tissue>
    </source>
</reference>
<evidence type="ECO:0000256" key="2">
    <source>
        <dbReference type="ARBA" id="ARBA00023015"/>
    </source>
</evidence>
<dbReference type="GO" id="GO:0003677">
    <property type="term" value="F:DNA binding"/>
    <property type="evidence" value="ECO:0007669"/>
    <property type="project" value="UniProtKB-KW"/>
</dbReference>
<keyword evidence="3" id="KW-0175">Coiled coil</keyword>
<dbReference type="eggNOG" id="ENOG502QSPQ">
    <property type="taxonomic scope" value="Eukaryota"/>
</dbReference>
<evidence type="ECO:0000256" key="1">
    <source>
        <dbReference type="ARBA" id="ARBA00004049"/>
    </source>
</evidence>
<dbReference type="InterPro" id="IPR003035">
    <property type="entry name" value="RWP-RK_dom"/>
</dbReference>
<keyword evidence="6" id="KW-0539">Nucleus</keyword>
<dbReference type="Pfam" id="PF02042">
    <property type="entry name" value="RWP-RK"/>
    <property type="match status" value="1"/>
</dbReference>
<evidence type="ECO:0000256" key="3">
    <source>
        <dbReference type="ARBA" id="ARBA00023054"/>
    </source>
</evidence>
<evidence type="ECO:0000313" key="12">
    <source>
        <dbReference type="Proteomes" id="UP000265566"/>
    </source>
</evidence>
<dbReference type="InterPro" id="IPR044607">
    <property type="entry name" value="RKD-like"/>
</dbReference>
<gene>
    <name evidence="8" type="ordered locus">MTR_3g091700</name>
    <name evidence="9" type="ORF">MtrunA17_Chr3g0127001</name>
</gene>
<dbReference type="EMBL" id="PSQE01000003">
    <property type="protein sequence ID" value="RHN69646.1"/>
    <property type="molecule type" value="Genomic_DNA"/>
</dbReference>
<evidence type="ECO:0000256" key="5">
    <source>
        <dbReference type="ARBA" id="ARBA00023163"/>
    </source>
</evidence>
<reference evidence="8 11" key="1">
    <citation type="journal article" date="2011" name="Nature">
        <title>The Medicago genome provides insight into the evolution of rhizobial symbioses.</title>
        <authorList>
            <person name="Young N.D."/>
            <person name="Debelle F."/>
            <person name="Oldroyd G.E."/>
            <person name="Geurts R."/>
            <person name="Cannon S.B."/>
            <person name="Udvardi M.K."/>
            <person name="Benedito V.A."/>
            <person name="Mayer K.F."/>
            <person name="Gouzy J."/>
            <person name="Schoof H."/>
            <person name="Van de Peer Y."/>
            <person name="Proost S."/>
            <person name="Cook D.R."/>
            <person name="Meyers B.C."/>
            <person name="Spannagl M."/>
            <person name="Cheung F."/>
            <person name="De Mita S."/>
            <person name="Krishnakumar V."/>
            <person name="Gundlach H."/>
            <person name="Zhou S."/>
            <person name="Mudge J."/>
            <person name="Bharti A.K."/>
            <person name="Murray J.D."/>
            <person name="Naoumkina M.A."/>
            <person name="Rosen B."/>
            <person name="Silverstein K.A."/>
            <person name="Tang H."/>
            <person name="Rombauts S."/>
            <person name="Zhao P.X."/>
            <person name="Zhou P."/>
            <person name="Barbe V."/>
            <person name="Bardou P."/>
            <person name="Bechner M."/>
            <person name="Bellec A."/>
            <person name="Berger A."/>
            <person name="Berges H."/>
            <person name="Bidwell S."/>
            <person name="Bisseling T."/>
            <person name="Choisne N."/>
            <person name="Couloux A."/>
            <person name="Denny R."/>
            <person name="Deshpande S."/>
            <person name="Dai X."/>
            <person name="Doyle J.J."/>
            <person name="Dudez A.M."/>
            <person name="Farmer A.D."/>
            <person name="Fouteau S."/>
            <person name="Franken C."/>
            <person name="Gibelin C."/>
            <person name="Gish J."/>
            <person name="Goldstein S."/>
            <person name="Gonzalez A.J."/>
            <person name="Green P.J."/>
            <person name="Hallab A."/>
            <person name="Hartog M."/>
            <person name="Hua A."/>
            <person name="Humphray S.J."/>
            <person name="Jeong D.H."/>
            <person name="Jing Y."/>
            <person name="Jocker A."/>
            <person name="Kenton S.M."/>
            <person name="Kim D.J."/>
            <person name="Klee K."/>
            <person name="Lai H."/>
            <person name="Lang C."/>
            <person name="Lin S."/>
            <person name="Macmil S.L."/>
            <person name="Magdelenat G."/>
            <person name="Matthews L."/>
            <person name="McCorrison J."/>
            <person name="Monaghan E.L."/>
            <person name="Mun J.H."/>
            <person name="Najar F.Z."/>
            <person name="Nicholson C."/>
            <person name="Noirot C."/>
            <person name="O'Bleness M."/>
            <person name="Paule C.R."/>
            <person name="Poulain J."/>
            <person name="Prion F."/>
            <person name="Qin B."/>
            <person name="Qu C."/>
            <person name="Retzel E.F."/>
            <person name="Riddle C."/>
            <person name="Sallet E."/>
            <person name="Samain S."/>
            <person name="Samson N."/>
            <person name="Sanders I."/>
            <person name="Saurat O."/>
            <person name="Scarpelli C."/>
            <person name="Schiex T."/>
            <person name="Segurens B."/>
            <person name="Severin A.J."/>
            <person name="Sherrier D.J."/>
            <person name="Shi R."/>
            <person name="Sims S."/>
            <person name="Singer S.R."/>
            <person name="Sinharoy S."/>
            <person name="Sterck L."/>
            <person name="Viollet A."/>
            <person name="Wang B.B."/>
            <person name="Wang K."/>
            <person name="Wang M."/>
            <person name="Wang X."/>
            <person name="Warfsmann J."/>
            <person name="Weissenbach J."/>
            <person name="White D.D."/>
            <person name="White J.D."/>
            <person name="Wiley G.B."/>
            <person name="Wincker P."/>
            <person name="Xing Y."/>
            <person name="Yang L."/>
            <person name="Yao Z."/>
            <person name="Ying F."/>
            <person name="Zhai J."/>
            <person name="Zhou L."/>
            <person name="Zuber A."/>
            <person name="Denarie J."/>
            <person name="Dixon R.A."/>
            <person name="May G.D."/>
            <person name="Schwartz D.C."/>
            <person name="Rogers J."/>
            <person name="Quetier F."/>
            <person name="Town C.D."/>
            <person name="Roe B.A."/>
        </authorList>
    </citation>
    <scope>NUCLEOTIDE SEQUENCE [LARGE SCALE GENOMIC DNA]</scope>
    <source>
        <strain evidence="8">A17</strain>
        <strain evidence="10 11">cv. Jemalong A17</strain>
    </source>
</reference>
<dbReference type="PANTHER" id="PTHR46373:SF20">
    <property type="entry name" value="PROTEIN RKD1"/>
    <property type="match status" value="1"/>
</dbReference>
<name>G7J7G0_MEDTR</name>
<feature type="domain" description="RWP-RK" evidence="7">
    <location>
        <begin position="141"/>
        <end position="223"/>
    </location>
</feature>
<reference evidence="8 11" key="2">
    <citation type="journal article" date="2014" name="BMC Genomics">
        <title>An improved genome release (version Mt4.0) for the model legume Medicago truncatula.</title>
        <authorList>
            <person name="Tang H."/>
            <person name="Krishnakumar V."/>
            <person name="Bidwell S."/>
            <person name="Rosen B."/>
            <person name="Chan A."/>
            <person name="Zhou S."/>
            <person name="Gentzbittel L."/>
            <person name="Childs K.L."/>
            <person name="Yandell M."/>
            <person name="Gundlach H."/>
            <person name="Mayer K.F."/>
            <person name="Schwartz D.C."/>
            <person name="Town C.D."/>
        </authorList>
    </citation>
    <scope>GENOME REANNOTATION</scope>
    <source>
        <strain evidence="10 11">cv. Jemalong A17</strain>
    </source>
</reference>
<accession>G7J7G0</accession>
<keyword evidence="5" id="KW-0804">Transcription</keyword>